<keyword evidence="2" id="KW-1133">Transmembrane helix</keyword>
<proteinExistence type="predicted"/>
<feature type="region of interest" description="Disordered" evidence="1">
    <location>
        <begin position="117"/>
        <end position="137"/>
    </location>
</feature>
<evidence type="ECO:0000313" key="4">
    <source>
        <dbReference type="Proteomes" id="UP000318336"/>
    </source>
</evidence>
<dbReference type="EMBL" id="VFOK01000002">
    <property type="protein sequence ID" value="TQL29057.1"/>
    <property type="molecule type" value="Genomic_DNA"/>
</dbReference>
<sequence>MTRDVLATALVVVAVALSVVLVLVQRRRERGSERFVGVAPGVLLPGPQREQLDRERGPGADEDVRTAPVREHPPERTRPGDVGLLLSGSVRYRDLAATVVDLVVRGLLVVEPSGRSGRPVLRPGAPGPEADGTRSHTAPERALVQAVARRQAGVPVTQLRAELGPELQGLAKGVVQRAWWRKLYVRGSRAPWWVLLPGPVLALAAAWLNTWALLIAVVLALVLPRLGSTGPHRSAEGTALAVQTVGYRQFLAGDARGGDSDPVAAQTIPWLVTFGLEGESAAVRQAYGGVVAQICAALDDARPPAGGKPAEPTTAALDPAPMNVSLLAGAVSVAALTGLDRPVADVPNVDDAFGATGGTLADSLSGISTDAGASGGWGDGAGSGSDGGGSGGGDSGP</sequence>
<evidence type="ECO:0000256" key="2">
    <source>
        <dbReference type="SAM" id="Phobius"/>
    </source>
</evidence>
<feature type="region of interest" description="Disordered" evidence="1">
    <location>
        <begin position="46"/>
        <end position="82"/>
    </location>
</feature>
<dbReference type="Proteomes" id="UP000318336">
    <property type="component" value="Unassembled WGS sequence"/>
</dbReference>
<keyword evidence="4" id="KW-1185">Reference proteome</keyword>
<keyword evidence="2" id="KW-0472">Membrane</keyword>
<comment type="caution">
    <text evidence="3">The sequence shown here is derived from an EMBL/GenBank/DDBJ whole genome shotgun (WGS) entry which is preliminary data.</text>
</comment>
<feature type="transmembrane region" description="Helical" evidence="2">
    <location>
        <begin position="190"/>
        <end position="223"/>
    </location>
</feature>
<feature type="compositionally biased region" description="Basic and acidic residues" evidence="1">
    <location>
        <begin position="50"/>
        <end position="79"/>
    </location>
</feature>
<reference evidence="3 4" key="1">
    <citation type="submission" date="2019-06" db="EMBL/GenBank/DDBJ databases">
        <title>Sequencing the genomes of 1000 actinobacteria strains.</title>
        <authorList>
            <person name="Klenk H.-P."/>
        </authorList>
    </citation>
    <scope>NUCLEOTIDE SEQUENCE [LARGE SCALE GENOMIC DNA]</scope>
    <source>
        <strain evidence="3 4">DSM 24617</strain>
    </source>
</reference>
<name>A0A542WZP8_9MICO</name>
<feature type="region of interest" description="Disordered" evidence="1">
    <location>
        <begin position="366"/>
        <end position="397"/>
    </location>
</feature>
<evidence type="ECO:0000256" key="1">
    <source>
        <dbReference type="SAM" id="MobiDB-lite"/>
    </source>
</evidence>
<dbReference type="AlphaFoldDB" id="A0A542WZP8"/>
<gene>
    <name evidence="3" type="ORF">FB554_3374</name>
</gene>
<feature type="transmembrane region" description="Helical" evidence="2">
    <location>
        <begin position="6"/>
        <end position="24"/>
    </location>
</feature>
<evidence type="ECO:0000313" key="3">
    <source>
        <dbReference type="EMBL" id="TQL29057.1"/>
    </source>
</evidence>
<feature type="compositionally biased region" description="Gly residues" evidence="1">
    <location>
        <begin position="373"/>
        <end position="397"/>
    </location>
</feature>
<dbReference type="RefSeq" id="WP_142007805.1">
    <property type="nucleotide sequence ID" value="NZ_CAJTBP010000001.1"/>
</dbReference>
<keyword evidence="2" id="KW-0812">Transmembrane</keyword>
<organism evidence="3 4">
    <name type="scientific">Barrientosiimonas humi</name>
    <dbReference type="NCBI Taxonomy" id="999931"/>
    <lineage>
        <taxon>Bacteria</taxon>
        <taxon>Bacillati</taxon>
        <taxon>Actinomycetota</taxon>
        <taxon>Actinomycetes</taxon>
        <taxon>Micrococcales</taxon>
        <taxon>Dermacoccaceae</taxon>
        <taxon>Barrientosiimonas</taxon>
    </lineage>
</organism>
<accession>A0A542WZP8</accession>
<protein>
    <submittedName>
        <fullName evidence="3">Putative membrane protein DUF2207</fullName>
    </submittedName>
</protein>